<reference evidence="4 5" key="1">
    <citation type="submission" date="2024-01" db="EMBL/GenBank/DDBJ databases">
        <authorList>
            <consortium name="Genoscope - CEA"/>
            <person name="William W."/>
        </authorList>
    </citation>
    <scope>NUCLEOTIDE SEQUENCE [LARGE SCALE GENOMIC DNA]</scope>
    <source>
        <strain evidence="4 5">29B2s-10</strain>
    </source>
</reference>
<comment type="similarity">
    <text evidence="1">Belongs to the VPS72/YL1 family.</text>
</comment>
<feature type="compositionally biased region" description="Acidic residues" evidence="2">
    <location>
        <begin position="376"/>
        <end position="387"/>
    </location>
</feature>
<dbReference type="Pfam" id="PF05764">
    <property type="entry name" value="YL1"/>
    <property type="match status" value="2"/>
</dbReference>
<feature type="compositionally biased region" description="Polar residues" evidence="2">
    <location>
        <begin position="411"/>
        <end position="421"/>
    </location>
</feature>
<keyword evidence="5" id="KW-1185">Reference proteome</keyword>
<dbReference type="EMBL" id="OZ004260">
    <property type="protein sequence ID" value="CAK7921259.1"/>
    <property type="molecule type" value="Genomic_DNA"/>
</dbReference>
<dbReference type="PANTHER" id="PTHR13275:SF4">
    <property type="entry name" value="VACUOLAR PROTEIN SORTING-ASSOCIATED PROTEIN 72 HOMOLOG"/>
    <property type="match status" value="1"/>
</dbReference>
<sequence>MSEDSLVATRARRANAGSRLKKLIELEEQTIEERSSIIYTEEDENVNLLFQEDENDEEFEESEEEDSDGDDDGEDDGQGGDEDGNENENDDEEESSEETTKRKRNHEEVAGDDDLSDSELSVTDSDESEGEKELHRQEKLKKRKVKKQSALIPTIRQPKPIKSADTKKKPKIEFTANSLMNAKRASSRSAAVENKQALAKRLRADEERRALLKPVVRPKFIELTQEERLAEAVETEKANIISLQRFREQEVVKKEHQRQMLMSKRKKLTDVIRFVSKDTVVTPTEEIKEARRLYEIALAKSKKKPGRKKKMEVDPPQLKMPGEVDKELPAVKIEIERLRLEKQKEREKEEQEKRENDIEIDNENNEAVEEQKEEKNNEEENNEENKEEESKNEEMKDVEMKDENNEVMKSESVTIEESGNEASKKDGGDSPEQENQEIHEKIDEVDTSEKEAKKDLEESSEKLEGSEEPNNQHDDQKDIDIENESASVDNEVNDLTSGKVEDTSNSVEPVVKVEQEKKSEETVVKTEGIEGEISKPSEEDETKLKESTTETTKKVKFADEISPEAGEDLNETKDDDSKEPSIEILFKQEEEIFEGPAQRVCRNTIGLLDFDEESGYKLVESNIKSILFGSQSLIPASHRFKDLKTIAKIGEVENPYSTVVQKKDKLFEPVAELTEEDALFEELKRLPRFGDFEDIVEEEENNQEEVTAEIVLKTEAPTSLYLPNGNKKNCLITGTEVKYFDPANGIPYSSVETYRLLKQIEQGNIPWYSMGTDMNDNGPVELYLGNREEGGVRHAKGVPEGFGG</sequence>
<feature type="compositionally biased region" description="Polar residues" evidence="2">
    <location>
        <begin position="484"/>
        <end position="496"/>
    </location>
</feature>
<feature type="compositionally biased region" description="Basic and acidic residues" evidence="2">
    <location>
        <begin position="436"/>
        <end position="480"/>
    </location>
</feature>
<evidence type="ECO:0000259" key="3">
    <source>
        <dbReference type="SMART" id="SM00993"/>
    </source>
</evidence>
<dbReference type="Proteomes" id="UP001497600">
    <property type="component" value="Chromosome H"/>
</dbReference>
<dbReference type="InterPro" id="IPR013272">
    <property type="entry name" value="Vps72/YL1_C"/>
</dbReference>
<feature type="compositionally biased region" description="Basic residues" evidence="2">
    <location>
        <begin position="300"/>
        <end position="310"/>
    </location>
</feature>
<evidence type="ECO:0000313" key="5">
    <source>
        <dbReference type="Proteomes" id="UP001497600"/>
    </source>
</evidence>
<dbReference type="SMART" id="SM00993">
    <property type="entry name" value="YL1_C"/>
    <property type="match status" value="1"/>
</dbReference>
<feature type="compositionally biased region" description="Acidic residues" evidence="2">
    <location>
        <begin position="40"/>
        <end position="97"/>
    </location>
</feature>
<evidence type="ECO:0000256" key="2">
    <source>
        <dbReference type="SAM" id="MobiDB-lite"/>
    </source>
</evidence>
<organism evidence="4 5">
    <name type="scientific">[Candida] anglica</name>
    <dbReference type="NCBI Taxonomy" id="148631"/>
    <lineage>
        <taxon>Eukaryota</taxon>
        <taxon>Fungi</taxon>
        <taxon>Dikarya</taxon>
        <taxon>Ascomycota</taxon>
        <taxon>Saccharomycotina</taxon>
        <taxon>Pichiomycetes</taxon>
        <taxon>Debaryomycetaceae</taxon>
        <taxon>Kurtzmaniella</taxon>
    </lineage>
</organism>
<feature type="compositionally biased region" description="Basic and acidic residues" evidence="2">
    <location>
        <begin position="511"/>
        <end position="559"/>
    </location>
</feature>
<feature type="region of interest" description="Disordered" evidence="2">
    <location>
        <begin position="298"/>
        <end position="578"/>
    </location>
</feature>
<dbReference type="InterPro" id="IPR046757">
    <property type="entry name" value="YL1_N"/>
</dbReference>
<feature type="compositionally biased region" description="Basic residues" evidence="2">
    <location>
        <begin position="138"/>
        <end position="147"/>
    </location>
</feature>
<feature type="compositionally biased region" description="Basic and acidic residues" evidence="2">
    <location>
        <begin position="388"/>
        <end position="409"/>
    </location>
</feature>
<gene>
    <name evidence="4" type="primary">VPS72</name>
    <name evidence="4" type="ORF">CAAN4_H12068</name>
</gene>
<feature type="region of interest" description="Disordered" evidence="2">
    <location>
        <begin position="32"/>
        <end position="170"/>
    </location>
</feature>
<dbReference type="PANTHER" id="PTHR13275">
    <property type="entry name" value="YL-1 PROTEIN TRANSCRIPTION FACTOR-LIKE 1"/>
    <property type="match status" value="1"/>
</dbReference>
<proteinExistence type="inferred from homology"/>
<feature type="domain" description="Vps72/YL1 C-terminal" evidence="3">
    <location>
        <begin position="728"/>
        <end position="757"/>
    </location>
</feature>
<feature type="compositionally biased region" description="Basic and acidic residues" evidence="2">
    <location>
        <begin position="322"/>
        <end position="357"/>
    </location>
</feature>
<evidence type="ECO:0000256" key="1">
    <source>
        <dbReference type="ARBA" id="ARBA00006832"/>
    </source>
</evidence>
<evidence type="ECO:0000313" key="4">
    <source>
        <dbReference type="EMBL" id="CAK7921259.1"/>
    </source>
</evidence>
<dbReference type="Pfam" id="PF08265">
    <property type="entry name" value="YL1_C"/>
    <property type="match status" value="1"/>
</dbReference>
<protein>
    <submittedName>
        <fullName evidence="4">Vacuolar protein sorting-associated protein 72</fullName>
    </submittedName>
</protein>
<name>A0ABP0EKG4_9ASCO</name>
<accession>A0ABP0EKG4</accession>
<feature type="compositionally biased region" description="Acidic residues" evidence="2">
    <location>
        <begin position="358"/>
        <end position="368"/>
    </location>
</feature>